<sequence length="170" mass="18832">MPSLRIIAEPGRYFVSSAFTLAVNIIARRQVVRDSKPEYYEDEEGVLNNAAPTGDENPAFMYYVNDGVYGSFNCIMFDHQHPVPRVLTASSQFINAPADARIGMMFESSVWGPTCDSIDCIMSSGMLPELQIGDWLVFDGMGAYTNCAASRFNGFRLSDLVYVDTEGLLL</sequence>
<comment type="caution">
    <text evidence="1">The sequence shown here is derived from an EMBL/GenBank/DDBJ whole genome shotgun (WGS) entry which is preliminary data.</text>
</comment>
<proteinExistence type="predicted"/>
<keyword evidence="2" id="KW-1185">Reference proteome</keyword>
<dbReference type="Proteomes" id="UP001150603">
    <property type="component" value="Unassembled WGS sequence"/>
</dbReference>
<evidence type="ECO:0000313" key="1">
    <source>
        <dbReference type="EMBL" id="KAJ1937268.1"/>
    </source>
</evidence>
<organism evidence="1 2">
    <name type="scientific">Linderina macrospora</name>
    <dbReference type="NCBI Taxonomy" id="4868"/>
    <lineage>
        <taxon>Eukaryota</taxon>
        <taxon>Fungi</taxon>
        <taxon>Fungi incertae sedis</taxon>
        <taxon>Zoopagomycota</taxon>
        <taxon>Kickxellomycotina</taxon>
        <taxon>Kickxellomycetes</taxon>
        <taxon>Kickxellales</taxon>
        <taxon>Kickxellaceae</taxon>
        <taxon>Linderina</taxon>
    </lineage>
</organism>
<keyword evidence="1" id="KW-0456">Lyase</keyword>
<name>A0ACC1J4M5_9FUNG</name>
<gene>
    <name evidence="1" type="primary">SPE1_1</name>
    <name evidence="1" type="ORF">FBU59_004803</name>
</gene>
<accession>A0ACC1J4M5</accession>
<protein>
    <submittedName>
        <fullName evidence="1">Ornithine decarboxylase</fullName>
        <ecNumber evidence="1">4.1.1.17</ecNumber>
    </submittedName>
</protein>
<dbReference type="EMBL" id="JANBPW010003578">
    <property type="protein sequence ID" value="KAJ1937268.1"/>
    <property type="molecule type" value="Genomic_DNA"/>
</dbReference>
<evidence type="ECO:0000313" key="2">
    <source>
        <dbReference type="Proteomes" id="UP001150603"/>
    </source>
</evidence>
<dbReference type="EC" id="4.1.1.17" evidence="1"/>
<reference evidence="1" key="1">
    <citation type="submission" date="2022-07" db="EMBL/GenBank/DDBJ databases">
        <title>Phylogenomic reconstructions and comparative analyses of Kickxellomycotina fungi.</title>
        <authorList>
            <person name="Reynolds N.K."/>
            <person name="Stajich J.E."/>
            <person name="Barry K."/>
            <person name="Grigoriev I.V."/>
            <person name="Crous P."/>
            <person name="Smith M.E."/>
        </authorList>
    </citation>
    <scope>NUCLEOTIDE SEQUENCE</scope>
    <source>
        <strain evidence="1">NRRL 5244</strain>
    </source>
</reference>